<proteinExistence type="predicted"/>
<reference evidence="1 2" key="1">
    <citation type="submission" date="2021-05" db="EMBL/GenBank/DDBJ databases">
        <title>Genome Assembly of Synthetic Allotetraploid Brassica napus Reveals Homoeologous Exchanges between Subgenomes.</title>
        <authorList>
            <person name="Davis J.T."/>
        </authorList>
    </citation>
    <scope>NUCLEOTIDE SEQUENCE [LARGE SCALE GENOMIC DNA]</scope>
    <source>
        <strain evidence="2">cv. Da-Ae</strain>
        <tissue evidence="1">Seedling</tissue>
    </source>
</reference>
<accession>A0ABQ7X9Z7</accession>
<dbReference type="Proteomes" id="UP000824890">
    <property type="component" value="Unassembled WGS sequence"/>
</dbReference>
<organism evidence="1 2">
    <name type="scientific">Brassica napus</name>
    <name type="common">Rape</name>
    <dbReference type="NCBI Taxonomy" id="3708"/>
    <lineage>
        <taxon>Eukaryota</taxon>
        <taxon>Viridiplantae</taxon>
        <taxon>Streptophyta</taxon>
        <taxon>Embryophyta</taxon>
        <taxon>Tracheophyta</taxon>
        <taxon>Spermatophyta</taxon>
        <taxon>Magnoliopsida</taxon>
        <taxon>eudicotyledons</taxon>
        <taxon>Gunneridae</taxon>
        <taxon>Pentapetalae</taxon>
        <taxon>rosids</taxon>
        <taxon>malvids</taxon>
        <taxon>Brassicales</taxon>
        <taxon>Brassicaceae</taxon>
        <taxon>Brassiceae</taxon>
        <taxon>Brassica</taxon>
    </lineage>
</organism>
<protein>
    <submittedName>
        <fullName evidence="1">Uncharacterized protein</fullName>
    </submittedName>
</protein>
<sequence length="83" mass="9563">TLIFRDMANLRVFLRIEAGRENRVSRTSLSDGLDGLEEGHLKASSSYSHGTSERAMMNHWRVTGDIHEEVESYNRLLDKVVDW</sequence>
<name>A0ABQ7X9Z7_BRANA</name>
<feature type="non-terminal residue" evidence="1">
    <location>
        <position position="1"/>
    </location>
</feature>
<keyword evidence="2" id="KW-1185">Reference proteome</keyword>
<gene>
    <name evidence="1" type="ORF">HID58_093798</name>
</gene>
<comment type="caution">
    <text evidence="1">The sequence shown here is derived from an EMBL/GenBank/DDBJ whole genome shotgun (WGS) entry which is preliminary data.</text>
</comment>
<dbReference type="EMBL" id="JAGKQM010001000">
    <property type="protein sequence ID" value="KAH0852633.1"/>
    <property type="molecule type" value="Genomic_DNA"/>
</dbReference>
<evidence type="ECO:0000313" key="1">
    <source>
        <dbReference type="EMBL" id="KAH0852633.1"/>
    </source>
</evidence>
<evidence type="ECO:0000313" key="2">
    <source>
        <dbReference type="Proteomes" id="UP000824890"/>
    </source>
</evidence>